<dbReference type="Pfam" id="PF02932">
    <property type="entry name" value="Neur_chan_memb"/>
    <property type="match status" value="1"/>
</dbReference>
<dbReference type="CDD" id="cd19051">
    <property type="entry name" value="LGIC_TM_cation"/>
    <property type="match status" value="1"/>
</dbReference>
<dbReference type="GO" id="GO:1904315">
    <property type="term" value="F:transmitter-gated monoatomic ion channel activity involved in regulation of postsynaptic membrane potential"/>
    <property type="evidence" value="ECO:0000318"/>
    <property type="project" value="GO_Central"/>
</dbReference>
<evidence type="ECO:0000256" key="5">
    <source>
        <dbReference type="RuleBase" id="RU000687"/>
    </source>
</evidence>
<sequence length="448" mass="51203">MVSFEQSEQQLKVIVNIEMVWRDEYLTWDPAQHSGVDILFVPAEKIWKYDLTLYSAVGKQLVEMDHDVVIVRPDGMVTWFSSAMLYSSCLVRVRYFPFDRQYCRLILASWTHDNTSVTLKQTNETVRKEYFINNGVWDLTNIGKEYQVLKWECCPNPWIEAHYLLLFQRQSRYYVITVIVPSTTLSLVSLLVFFMPPDKFYRQSRYYVITVIVPSTTLSLVSLLVFFMPPDSEEKVTLASSNLLAMLLFQELVSTSMPPIGNQFPLIGSFFVASIVINTFSIFTSILIMYLHNKDNRPVPTWLKKLAVLKTGSQQSQPVQSSPTWVKRRLSGFICASTVSKAVQVRHAQDSGQNAIDTNQISSKYLTLSTVPETKIKKQEDKASGNPNADGANPSLETREEIIAQWQELSMKVNRIMAFLLTSSVMLTALVILFLYIAQEEGDFPART</sequence>
<dbReference type="KEGG" id="spu:576702"/>
<evidence type="ECO:0000256" key="6">
    <source>
        <dbReference type="SAM" id="MobiDB-lite"/>
    </source>
</evidence>
<dbReference type="GeneID" id="576702"/>
<dbReference type="GO" id="GO:0045202">
    <property type="term" value="C:synapse"/>
    <property type="evidence" value="ECO:0000318"/>
    <property type="project" value="GO_Central"/>
</dbReference>
<evidence type="ECO:0000256" key="1">
    <source>
        <dbReference type="ARBA" id="ARBA00004141"/>
    </source>
</evidence>
<comment type="similarity">
    <text evidence="5">Belongs to the ligand-gated ion channel (TC 1.A.9) family.</text>
</comment>
<dbReference type="InterPro" id="IPR006202">
    <property type="entry name" value="Neur_chan_lig-bd"/>
</dbReference>
<feature type="domain" description="Neurotransmitter-gated ion-channel ligand-binding" evidence="7">
    <location>
        <begin position="3"/>
        <end position="170"/>
    </location>
</feature>
<keyword evidence="5" id="KW-0813">Transport</keyword>
<evidence type="ECO:0000313" key="9">
    <source>
        <dbReference type="EnsemblMetazoa" id="XP_030837137"/>
    </source>
</evidence>
<reference evidence="10" key="1">
    <citation type="submission" date="2015-02" db="EMBL/GenBank/DDBJ databases">
        <title>Genome sequencing for Strongylocentrotus purpuratus.</title>
        <authorList>
            <person name="Murali S."/>
            <person name="Liu Y."/>
            <person name="Vee V."/>
            <person name="English A."/>
            <person name="Wang M."/>
            <person name="Skinner E."/>
            <person name="Han Y."/>
            <person name="Muzny D.M."/>
            <person name="Worley K.C."/>
            <person name="Gibbs R.A."/>
        </authorList>
    </citation>
    <scope>NUCLEOTIDE SEQUENCE</scope>
</reference>
<keyword evidence="2 5" id="KW-0812">Transmembrane</keyword>
<dbReference type="EnsemblMetazoa" id="XM_030981277">
    <property type="protein sequence ID" value="XP_030837137"/>
    <property type="gene ID" value="LOC576702"/>
</dbReference>
<dbReference type="InterPro" id="IPR036734">
    <property type="entry name" value="Neur_chan_lig-bd_sf"/>
</dbReference>
<dbReference type="OMA" id="QSRYYVI"/>
<dbReference type="GO" id="GO:0004888">
    <property type="term" value="F:transmembrane signaling receptor activity"/>
    <property type="evidence" value="ECO:0007669"/>
    <property type="project" value="InterPro"/>
</dbReference>
<keyword evidence="5" id="KW-0406">Ion transport</keyword>
<dbReference type="InParanoid" id="A0A7M7NII0"/>
<dbReference type="GO" id="GO:0005231">
    <property type="term" value="F:excitatory extracellular ligand-gated monoatomic ion channel activity"/>
    <property type="evidence" value="ECO:0000318"/>
    <property type="project" value="GO_Central"/>
</dbReference>
<dbReference type="InterPro" id="IPR036719">
    <property type="entry name" value="Neuro-gated_channel_TM_sf"/>
</dbReference>
<feature type="transmembrane region" description="Helical" evidence="5">
    <location>
        <begin position="266"/>
        <end position="291"/>
    </location>
</feature>
<evidence type="ECO:0000256" key="4">
    <source>
        <dbReference type="ARBA" id="ARBA00023136"/>
    </source>
</evidence>
<keyword evidence="5" id="KW-0407">Ion channel</keyword>
<dbReference type="GO" id="GO:1902495">
    <property type="term" value="C:transmembrane transporter complex"/>
    <property type="evidence" value="ECO:0000318"/>
    <property type="project" value="GO_Central"/>
</dbReference>
<dbReference type="GO" id="GO:0007268">
    <property type="term" value="P:chemical synaptic transmission"/>
    <property type="evidence" value="ECO:0000318"/>
    <property type="project" value="GO_Central"/>
</dbReference>
<dbReference type="GO" id="GO:0098794">
    <property type="term" value="C:postsynapse"/>
    <property type="evidence" value="ECO:0007669"/>
    <property type="project" value="GOC"/>
</dbReference>
<name>A0A7M7NII0_STRPU</name>
<feature type="transmembrane region" description="Helical" evidence="5">
    <location>
        <begin position="173"/>
        <end position="194"/>
    </location>
</feature>
<dbReference type="Gene3D" id="2.70.170.10">
    <property type="entry name" value="Neurotransmitter-gated ion-channel ligand-binding domain"/>
    <property type="match status" value="1"/>
</dbReference>
<reference evidence="9" key="2">
    <citation type="submission" date="2021-01" db="UniProtKB">
        <authorList>
            <consortium name="EnsemblMetazoa"/>
        </authorList>
    </citation>
    <scope>IDENTIFICATION</scope>
</reference>
<protein>
    <submittedName>
        <fullName evidence="9">Uncharacterized protein</fullName>
    </submittedName>
</protein>
<dbReference type="PROSITE" id="PS00236">
    <property type="entry name" value="NEUROTR_ION_CHANNEL"/>
    <property type="match status" value="1"/>
</dbReference>
<dbReference type="OrthoDB" id="6097796at2759"/>
<dbReference type="SUPFAM" id="SSF63712">
    <property type="entry name" value="Nicotinic receptor ligand binding domain-like"/>
    <property type="match status" value="1"/>
</dbReference>
<dbReference type="FunFam" id="1.20.58.390:FF:000180">
    <property type="entry name" value="Uncharacterized protein"/>
    <property type="match status" value="1"/>
</dbReference>
<comment type="subcellular location">
    <subcellularLocation>
        <location evidence="1">Membrane</location>
        <topology evidence="1">Multi-pass membrane protein</topology>
    </subcellularLocation>
</comment>
<dbReference type="PRINTS" id="PR00252">
    <property type="entry name" value="NRIONCHANNEL"/>
</dbReference>
<feature type="region of interest" description="Disordered" evidence="6">
    <location>
        <begin position="377"/>
        <end position="396"/>
    </location>
</feature>
<feature type="transmembrane region" description="Helical" evidence="5">
    <location>
        <begin position="206"/>
        <end position="228"/>
    </location>
</feature>
<accession>A0A7M7NII0</accession>
<dbReference type="SUPFAM" id="SSF90112">
    <property type="entry name" value="Neurotransmitter-gated ion-channel transmembrane pore"/>
    <property type="match status" value="1"/>
</dbReference>
<evidence type="ECO:0000313" key="10">
    <source>
        <dbReference type="Proteomes" id="UP000007110"/>
    </source>
</evidence>
<dbReference type="GO" id="GO:0042391">
    <property type="term" value="P:regulation of membrane potential"/>
    <property type="evidence" value="ECO:0000318"/>
    <property type="project" value="GO_Central"/>
</dbReference>
<feature type="domain" description="Neurotransmitter-gated ion-channel transmembrane" evidence="8">
    <location>
        <begin position="211"/>
        <end position="419"/>
    </location>
</feature>
<proteinExistence type="inferred from homology"/>
<dbReference type="Proteomes" id="UP000007110">
    <property type="component" value="Unassembled WGS sequence"/>
</dbReference>
<dbReference type="Pfam" id="PF02931">
    <property type="entry name" value="Neur_chan_LBD"/>
    <property type="match status" value="1"/>
</dbReference>
<dbReference type="RefSeq" id="XP_030837137.1">
    <property type="nucleotide sequence ID" value="XM_030981277.1"/>
</dbReference>
<evidence type="ECO:0000256" key="3">
    <source>
        <dbReference type="ARBA" id="ARBA00022989"/>
    </source>
</evidence>
<evidence type="ECO:0000259" key="7">
    <source>
        <dbReference type="Pfam" id="PF02931"/>
    </source>
</evidence>
<dbReference type="PANTHER" id="PTHR18945">
    <property type="entry name" value="NEUROTRANSMITTER GATED ION CHANNEL"/>
    <property type="match status" value="1"/>
</dbReference>
<keyword evidence="3 5" id="KW-1133">Transmembrane helix</keyword>
<evidence type="ECO:0000259" key="8">
    <source>
        <dbReference type="Pfam" id="PF02932"/>
    </source>
</evidence>
<dbReference type="GO" id="GO:0043005">
    <property type="term" value="C:neuron projection"/>
    <property type="evidence" value="ECO:0000318"/>
    <property type="project" value="GO_Central"/>
</dbReference>
<keyword evidence="10" id="KW-1185">Reference proteome</keyword>
<dbReference type="AlphaFoldDB" id="A0A7M7NII0"/>
<keyword evidence="4 5" id="KW-0472">Membrane</keyword>
<dbReference type="InterPro" id="IPR018000">
    <property type="entry name" value="Neurotransmitter_ion_chnl_CS"/>
</dbReference>
<dbReference type="FunFam" id="2.70.170.10:FF:000028">
    <property type="entry name" value="AcetylCholine Receptor"/>
    <property type="match status" value="1"/>
</dbReference>
<dbReference type="InterPro" id="IPR006029">
    <property type="entry name" value="Neurotrans-gated_channel_TM"/>
</dbReference>
<feature type="transmembrane region" description="Helical" evidence="5">
    <location>
        <begin position="416"/>
        <end position="438"/>
    </location>
</feature>
<dbReference type="GO" id="GO:0005886">
    <property type="term" value="C:plasma membrane"/>
    <property type="evidence" value="ECO:0000318"/>
    <property type="project" value="GO_Central"/>
</dbReference>
<organism evidence="9 10">
    <name type="scientific">Strongylocentrotus purpuratus</name>
    <name type="common">Purple sea urchin</name>
    <dbReference type="NCBI Taxonomy" id="7668"/>
    <lineage>
        <taxon>Eukaryota</taxon>
        <taxon>Metazoa</taxon>
        <taxon>Echinodermata</taxon>
        <taxon>Eleutherozoa</taxon>
        <taxon>Echinozoa</taxon>
        <taxon>Echinoidea</taxon>
        <taxon>Euechinoidea</taxon>
        <taxon>Echinacea</taxon>
        <taxon>Camarodonta</taxon>
        <taxon>Echinidea</taxon>
        <taxon>Strongylocentrotidae</taxon>
        <taxon>Strongylocentrotus</taxon>
    </lineage>
</organism>
<dbReference type="InterPro" id="IPR038050">
    <property type="entry name" value="Neuro_actylchol_rec"/>
</dbReference>
<evidence type="ECO:0000256" key="2">
    <source>
        <dbReference type="ARBA" id="ARBA00022692"/>
    </source>
</evidence>
<dbReference type="GO" id="GO:0034220">
    <property type="term" value="P:monoatomic ion transmembrane transport"/>
    <property type="evidence" value="ECO:0000318"/>
    <property type="project" value="GO_Central"/>
</dbReference>
<dbReference type="InterPro" id="IPR006201">
    <property type="entry name" value="Neur_channel"/>
</dbReference>
<dbReference type="Gene3D" id="1.20.58.390">
    <property type="entry name" value="Neurotransmitter-gated ion-channel transmembrane domain"/>
    <property type="match status" value="1"/>
</dbReference>